<keyword evidence="2" id="KW-0812">Transmembrane</keyword>
<dbReference type="EMBL" id="MU854034">
    <property type="protein sequence ID" value="KAK3934057.1"/>
    <property type="molecule type" value="Genomic_DNA"/>
</dbReference>
<keyword evidence="2" id="KW-0472">Membrane</keyword>
<organism evidence="3 4">
    <name type="scientific">Diplogelasinospora grovesii</name>
    <dbReference type="NCBI Taxonomy" id="303347"/>
    <lineage>
        <taxon>Eukaryota</taxon>
        <taxon>Fungi</taxon>
        <taxon>Dikarya</taxon>
        <taxon>Ascomycota</taxon>
        <taxon>Pezizomycotina</taxon>
        <taxon>Sordariomycetes</taxon>
        <taxon>Sordariomycetidae</taxon>
        <taxon>Sordariales</taxon>
        <taxon>Diplogelasinosporaceae</taxon>
        <taxon>Diplogelasinospora</taxon>
    </lineage>
</organism>
<reference evidence="4" key="1">
    <citation type="journal article" date="2023" name="Mol. Phylogenet. Evol.">
        <title>Genome-scale phylogeny and comparative genomics of the fungal order Sordariales.</title>
        <authorList>
            <person name="Hensen N."/>
            <person name="Bonometti L."/>
            <person name="Westerberg I."/>
            <person name="Brannstrom I.O."/>
            <person name="Guillou S."/>
            <person name="Cros-Aarteil S."/>
            <person name="Calhoun S."/>
            <person name="Haridas S."/>
            <person name="Kuo A."/>
            <person name="Mondo S."/>
            <person name="Pangilinan J."/>
            <person name="Riley R."/>
            <person name="LaButti K."/>
            <person name="Andreopoulos B."/>
            <person name="Lipzen A."/>
            <person name="Chen C."/>
            <person name="Yan M."/>
            <person name="Daum C."/>
            <person name="Ng V."/>
            <person name="Clum A."/>
            <person name="Steindorff A."/>
            <person name="Ohm R.A."/>
            <person name="Martin F."/>
            <person name="Silar P."/>
            <person name="Natvig D.O."/>
            <person name="Lalanne C."/>
            <person name="Gautier V."/>
            <person name="Ament-Velasquez S.L."/>
            <person name="Kruys A."/>
            <person name="Hutchinson M.I."/>
            <person name="Powell A.J."/>
            <person name="Barry K."/>
            <person name="Miller A.N."/>
            <person name="Grigoriev I.V."/>
            <person name="Debuchy R."/>
            <person name="Gladieux P."/>
            <person name="Hiltunen Thoren M."/>
            <person name="Johannesson H."/>
        </authorList>
    </citation>
    <scope>NUCLEOTIDE SEQUENCE [LARGE SCALE GENOMIC DNA]</scope>
    <source>
        <strain evidence="4">CBS 340.73</strain>
    </source>
</reference>
<evidence type="ECO:0000313" key="4">
    <source>
        <dbReference type="Proteomes" id="UP001303473"/>
    </source>
</evidence>
<dbReference type="Proteomes" id="UP001303473">
    <property type="component" value="Unassembled WGS sequence"/>
</dbReference>
<evidence type="ECO:0000256" key="1">
    <source>
        <dbReference type="SAM" id="MobiDB-lite"/>
    </source>
</evidence>
<evidence type="ECO:0000256" key="2">
    <source>
        <dbReference type="SAM" id="Phobius"/>
    </source>
</evidence>
<name>A0AAN6MV60_9PEZI</name>
<keyword evidence="2" id="KW-1133">Transmembrane helix</keyword>
<feature type="transmembrane region" description="Helical" evidence="2">
    <location>
        <begin position="377"/>
        <end position="397"/>
    </location>
</feature>
<gene>
    <name evidence="3" type="ORF">QBC46DRAFT_325715</name>
</gene>
<accession>A0AAN6MV60</accession>
<feature type="region of interest" description="Disordered" evidence="1">
    <location>
        <begin position="1"/>
        <end position="20"/>
    </location>
</feature>
<comment type="caution">
    <text evidence="3">The sequence shown here is derived from an EMBL/GenBank/DDBJ whole genome shotgun (WGS) entry which is preliminary data.</text>
</comment>
<sequence>MAPARQAANPNQAGSMKRAATANRQLAKKSSLESVQPLLQPLPAGSGCDQETSHAKAQAPGTLYALVARLIRWCFGSEVEVPKVIIHRKSIWRALWKCAIHFVPIAVGAILVALNLQTYFIGAEFQGYNDGYWQAFDRWALQLAAKLEETLIVASLATILMDVLRDELLSGSNGLPLGIVTAKTLFANGTLLISPGFWNAIGGSDWWKKKKRCFLSFLIVTCSVLALVAGLSTALLLIPKTYSDWSAGGSTFHLAGTNDIIWPSKLDGQSIGGAHCQSTDGDLSLQQFDESRSCIWAGYETMLQWFKTTPRHRADYIKRVVIQDGETVHPADYIRRVIIQDGNIQRRLLVRPGYNSSVAVFGVNVAACAYSNVLASIWRAAVFVGYLGYLGIVYLGYFHSPTTYNVYILKPY</sequence>
<feature type="transmembrane region" description="Helical" evidence="2">
    <location>
        <begin position="177"/>
        <end position="201"/>
    </location>
</feature>
<feature type="compositionally biased region" description="Low complexity" evidence="1">
    <location>
        <begin position="1"/>
        <end position="13"/>
    </location>
</feature>
<feature type="transmembrane region" description="Helical" evidence="2">
    <location>
        <begin position="213"/>
        <end position="238"/>
    </location>
</feature>
<feature type="transmembrane region" description="Helical" evidence="2">
    <location>
        <begin position="98"/>
        <end position="121"/>
    </location>
</feature>
<keyword evidence="4" id="KW-1185">Reference proteome</keyword>
<proteinExistence type="predicted"/>
<protein>
    <submittedName>
        <fullName evidence="3">Uncharacterized protein</fullName>
    </submittedName>
</protein>
<dbReference type="AlphaFoldDB" id="A0AAN6MV60"/>
<evidence type="ECO:0000313" key="3">
    <source>
        <dbReference type="EMBL" id="KAK3934057.1"/>
    </source>
</evidence>